<feature type="transmembrane region" description="Helical" evidence="2">
    <location>
        <begin position="635"/>
        <end position="657"/>
    </location>
</feature>
<keyword evidence="1" id="KW-0677">Repeat</keyword>
<name>R7V853_CAPTE</name>
<dbReference type="EMBL" id="AMQN01004639">
    <property type="status" value="NOT_ANNOTATED_CDS"/>
    <property type="molecule type" value="Genomic_DNA"/>
</dbReference>
<organism evidence="3">
    <name type="scientific">Capitella teleta</name>
    <name type="common">Polychaete worm</name>
    <dbReference type="NCBI Taxonomy" id="283909"/>
    <lineage>
        <taxon>Eukaryota</taxon>
        <taxon>Metazoa</taxon>
        <taxon>Spiralia</taxon>
        <taxon>Lophotrochozoa</taxon>
        <taxon>Annelida</taxon>
        <taxon>Polychaeta</taxon>
        <taxon>Sedentaria</taxon>
        <taxon>Scolecida</taxon>
        <taxon>Capitellidae</taxon>
        <taxon>Capitella</taxon>
    </lineage>
</organism>
<dbReference type="GO" id="GO:0005262">
    <property type="term" value="F:calcium channel activity"/>
    <property type="evidence" value="ECO:0007669"/>
    <property type="project" value="TreeGrafter"/>
</dbReference>
<evidence type="ECO:0000313" key="5">
    <source>
        <dbReference type="Proteomes" id="UP000014760"/>
    </source>
</evidence>
<gene>
    <name evidence="3" type="ORF">CAPTEDRAFT_192143</name>
</gene>
<evidence type="ECO:0000313" key="4">
    <source>
        <dbReference type="EnsemblMetazoa" id="CapteP192143"/>
    </source>
</evidence>
<dbReference type="GO" id="GO:0005886">
    <property type="term" value="C:plasma membrane"/>
    <property type="evidence" value="ECO:0007669"/>
    <property type="project" value="TreeGrafter"/>
</dbReference>
<protein>
    <recommendedName>
        <fullName evidence="6">Ion transport domain-containing protein</fullName>
    </recommendedName>
</protein>
<dbReference type="GO" id="GO:0098703">
    <property type="term" value="P:calcium ion import across plasma membrane"/>
    <property type="evidence" value="ECO:0007669"/>
    <property type="project" value="TreeGrafter"/>
</dbReference>
<evidence type="ECO:0000256" key="1">
    <source>
        <dbReference type="ARBA" id="ARBA00022737"/>
    </source>
</evidence>
<dbReference type="PANTHER" id="PTHR10582">
    <property type="entry name" value="TRANSIENT RECEPTOR POTENTIAL ION CHANNEL PROTEIN"/>
    <property type="match status" value="1"/>
</dbReference>
<dbReference type="InterPro" id="IPR024862">
    <property type="entry name" value="TRPV"/>
</dbReference>
<proteinExistence type="predicted"/>
<evidence type="ECO:0000256" key="2">
    <source>
        <dbReference type="SAM" id="Phobius"/>
    </source>
</evidence>
<keyword evidence="2" id="KW-1133">Transmembrane helix</keyword>
<dbReference type="Proteomes" id="UP000014760">
    <property type="component" value="Unassembled WGS sequence"/>
</dbReference>
<evidence type="ECO:0000313" key="3">
    <source>
        <dbReference type="EMBL" id="ELU15048.1"/>
    </source>
</evidence>
<accession>R7V853</accession>
<dbReference type="OrthoDB" id="6281279at2759"/>
<feature type="transmembrane region" description="Helical" evidence="2">
    <location>
        <begin position="507"/>
        <end position="525"/>
    </location>
</feature>
<keyword evidence="2" id="KW-0812">Transmembrane</keyword>
<reference evidence="5" key="1">
    <citation type="submission" date="2012-12" db="EMBL/GenBank/DDBJ databases">
        <authorList>
            <person name="Hellsten U."/>
            <person name="Grimwood J."/>
            <person name="Chapman J.A."/>
            <person name="Shapiro H."/>
            <person name="Aerts A."/>
            <person name="Otillar R.P."/>
            <person name="Terry A.Y."/>
            <person name="Boore J.L."/>
            <person name="Simakov O."/>
            <person name="Marletaz F."/>
            <person name="Cho S.-J."/>
            <person name="Edsinger-Gonzales E."/>
            <person name="Havlak P."/>
            <person name="Kuo D.-H."/>
            <person name="Larsson T."/>
            <person name="Lv J."/>
            <person name="Arendt D."/>
            <person name="Savage R."/>
            <person name="Osoegawa K."/>
            <person name="de Jong P."/>
            <person name="Lindberg D.R."/>
            <person name="Seaver E.C."/>
            <person name="Weisblat D.A."/>
            <person name="Putnam N.H."/>
            <person name="Grigoriev I.V."/>
            <person name="Rokhsar D.S."/>
        </authorList>
    </citation>
    <scope>NUCLEOTIDE SEQUENCE</scope>
    <source>
        <strain evidence="5">I ESC-2004</strain>
    </source>
</reference>
<dbReference type="STRING" id="283909.R7V853"/>
<feature type="transmembrane region" description="Helical" evidence="2">
    <location>
        <begin position="531"/>
        <end position="553"/>
    </location>
</feature>
<reference evidence="3 5" key="2">
    <citation type="journal article" date="2013" name="Nature">
        <title>Insights into bilaterian evolution from three spiralian genomes.</title>
        <authorList>
            <person name="Simakov O."/>
            <person name="Marletaz F."/>
            <person name="Cho S.J."/>
            <person name="Edsinger-Gonzales E."/>
            <person name="Havlak P."/>
            <person name="Hellsten U."/>
            <person name="Kuo D.H."/>
            <person name="Larsson T."/>
            <person name="Lv J."/>
            <person name="Arendt D."/>
            <person name="Savage R."/>
            <person name="Osoegawa K."/>
            <person name="de Jong P."/>
            <person name="Grimwood J."/>
            <person name="Chapman J.A."/>
            <person name="Shapiro H."/>
            <person name="Aerts A."/>
            <person name="Otillar R.P."/>
            <person name="Terry A.Y."/>
            <person name="Boore J.L."/>
            <person name="Grigoriev I.V."/>
            <person name="Lindberg D.R."/>
            <person name="Seaver E.C."/>
            <person name="Weisblat D.A."/>
            <person name="Putnam N.H."/>
            <person name="Rokhsar D.S."/>
        </authorList>
    </citation>
    <scope>NUCLEOTIDE SEQUENCE</scope>
    <source>
        <strain evidence="3 5">I ESC-2004</strain>
    </source>
</reference>
<dbReference type="AlphaFoldDB" id="R7V853"/>
<reference evidence="4" key="3">
    <citation type="submission" date="2015-06" db="UniProtKB">
        <authorList>
            <consortium name="EnsemblMetazoa"/>
        </authorList>
    </citation>
    <scope>IDENTIFICATION</scope>
</reference>
<dbReference type="EnsemblMetazoa" id="CapteT192143">
    <property type="protein sequence ID" value="CapteP192143"/>
    <property type="gene ID" value="CapteG192143"/>
</dbReference>
<dbReference type="HOGENOM" id="CLU_010841_0_0_1"/>
<keyword evidence="2" id="KW-0472">Membrane</keyword>
<dbReference type="EMBL" id="KB294061">
    <property type="protein sequence ID" value="ELU15048.1"/>
    <property type="molecule type" value="Genomic_DNA"/>
</dbReference>
<sequence length="741" mass="84820">MEGMALPIEDDVRCTIPEIRRKQSSVEIEGNKMSMSMCNQETDGEIFKLKDAFKSADFNLNDFLKSLTNAPGCSVEKDNDGMTTITRIKRIGTLGEDAKNEGHLFASESNLTQTTLTVKPIVTQKKRITVTKNDLPVEAGDNMLKELHLEHLIEDEKQIVVEEPKVQEEESKIKVPKKVEIVKLAEVPRDVFNSDYGEVSFVSSSEDDMLHTTMTSCFQGVSEKFRKKKKNNKRKIAKGIKKRKSFNDLKGGKVSMVEPEVSSPGQELPAVQMLVLTYNNMLTENPDKFKEMIFRAVKLNGLEVVKILCQLAMISSPLLMHFLNMEYIYKFPQTRAGSISWLTYDITEVASYSKYVYNKFSVLHVIAHDSGKLSECATSENNVLDSEPIKSIVEMKWKVYRWIYIAWCLIHAVQMSLFTSATFKTCIHTPLLFENQTQNSTVHFGDSESKLHHYMASFLIVPTLYILFELMDIFGTYPYSICFMRNQSFMSKILNRVKSEWTITGNSPYRCVCFAYSVSSIVWYIMFLREISSQVIALALSLLFGWIFVLFFTRGCRVTSRFSTMIQKIFFQDLMYFLAIYVIILAAFSFSINAFYMHSDGNGPGLGKIMFSLTNTITKSDSSQKNINKADFKDLIKAVLLFYALVSVILLMNMLIAMMNTSFETVRLTGSNIWKQQQLSIMLMLERRLCWIKILCCFSEKGVWHMDSDNRALLDVTVTHREKNGQQKKVSSSQLETLFKH</sequence>
<feature type="transmembrane region" description="Helical" evidence="2">
    <location>
        <begin position="574"/>
        <end position="596"/>
    </location>
</feature>
<keyword evidence="5" id="KW-1185">Reference proteome</keyword>
<evidence type="ECO:0008006" key="6">
    <source>
        <dbReference type="Google" id="ProtNLM"/>
    </source>
</evidence>
<dbReference type="PANTHER" id="PTHR10582:SF31">
    <property type="entry name" value="TRANSIENT RECEPTOR POTENTIAL CATION CHANNEL SUBFAMILY V MEMBER 6-LIKE"/>
    <property type="match status" value="1"/>
</dbReference>
<feature type="transmembrane region" description="Helical" evidence="2">
    <location>
        <begin position="464"/>
        <end position="486"/>
    </location>
</feature>